<feature type="transmembrane region" description="Helical" evidence="1">
    <location>
        <begin position="145"/>
        <end position="163"/>
    </location>
</feature>
<dbReference type="RefSeq" id="WP_047915801.1">
    <property type="nucleotide sequence ID" value="NZ_LN774769.1"/>
</dbReference>
<feature type="transmembrane region" description="Helical" evidence="1">
    <location>
        <begin position="113"/>
        <end position="138"/>
    </location>
</feature>
<evidence type="ECO:0000256" key="1">
    <source>
        <dbReference type="SAM" id="Phobius"/>
    </source>
</evidence>
<evidence type="ECO:0000313" key="2">
    <source>
        <dbReference type="EMBL" id="CEN28727.1"/>
    </source>
</evidence>
<keyword evidence="1" id="KW-1133">Transmembrane helix</keyword>
<reference evidence="3" key="1">
    <citation type="submission" date="2015-01" db="EMBL/GenBank/DDBJ databases">
        <authorList>
            <person name="Andreevskaya M."/>
        </authorList>
    </citation>
    <scope>NUCLEOTIDE SEQUENCE [LARGE SCALE GENOMIC DNA]</scope>
    <source>
        <strain evidence="3">MKFS47</strain>
    </source>
</reference>
<dbReference type="KEGG" id="lpk:LACPI_1527"/>
<dbReference type="AlphaFoldDB" id="A0A0D6DY78"/>
<accession>A0A0D6DY78</accession>
<dbReference type="HOGENOM" id="CLU_080365_3_0_9"/>
<keyword evidence="1" id="KW-0812">Transmembrane</keyword>
<name>A0A0D6DY78_9LACT</name>
<dbReference type="Pfam" id="PF22564">
    <property type="entry name" value="HAAS"/>
    <property type="match status" value="1"/>
</dbReference>
<proteinExistence type="predicted"/>
<evidence type="ECO:0000313" key="3">
    <source>
        <dbReference type="Proteomes" id="UP000033166"/>
    </source>
</evidence>
<gene>
    <name evidence="2" type="ORF">LACPI_1527</name>
</gene>
<dbReference type="EMBL" id="LN774769">
    <property type="protein sequence ID" value="CEN28727.1"/>
    <property type="molecule type" value="Genomic_DNA"/>
</dbReference>
<sequence>MSYIQDLASYLTNLPQEEREDALFYYEQYIYEGKLTDGQAVSEFGTPKQLARRLVADYYMGDAPQLPEKKSQSPFTLARVVILALFASPILIPVMIAALAVILSLMIAFASLVLAVFAVILGFLVAAIVSVVGGVIIVTQSVLGGLFYIASGVALIGLVLLVWPLAIQIVKWLKIVLMLMIKWVGKQTVGKKGVRHES</sequence>
<dbReference type="Proteomes" id="UP000033166">
    <property type="component" value="Chromosome I"/>
</dbReference>
<protein>
    <submittedName>
        <fullName evidence="2">Integral membrane protein</fullName>
    </submittedName>
</protein>
<organism evidence="2 3">
    <name type="scientific">Pseudolactococcus piscium MKFS47</name>
    <dbReference type="NCBI Taxonomy" id="297352"/>
    <lineage>
        <taxon>Bacteria</taxon>
        <taxon>Bacillati</taxon>
        <taxon>Bacillota</taxon>
        <taxon>Bacilli</taxon>
        <taxon>Lactobacillales</taxon>
        <taxon>Streptococcaceae</taxon>
        <taxon>Pseudolactococcus</taxon>
    </lineage>
</organism>
<dbReference type="STRING" id="1364.LP2241_30536"/>
<feature type="transmembrane region" description="Helical" evidence="1">
    <location>
        <begin position="80"/>
        <end position="107"/>
    </location>
</feature>
<keyword evidence="1" id="KW-0472">Membrane</keyword>